<feature type="transmembrane region" description="Helical" evidence="21">
    <location>
        <begin position="84"/>
        <end position="107"/>
    </location>
</feature>
<gene>
    <name evidence="24" type="ORF">V1478_013026</name>
</gene>
<organism evidence="24 25">
    <name type="scientific">Vespula squamosa</name>
    <name type="common">Southern yellow jacket</name>
    <name type="synonym">Wasp</name>
    <dbReference type="NCBI Taxonomy" id="30214"/>
    <lineage>
        <taxon>Eukaryota</taxon>
        <taxon>Metazoa</taxon>
        <taxon>Ecdysozoa</taxon>
        <taxon>Arthropoda</taxon>
        <taxon>Hexapoda</taxon>
        <taxon>Insecta</taxon>
        <taxon>Pterygota</taxon>
        <taxon>Neoptera</taxon>
        <taxon>Endopterygota</taxon>
        <taxon>Hymenoptera</taxon>
        <taxon>Apocrita</taxon>
        <taxon>Aculeata</taxon>
        <taxon>Vespoidea</taxon>
        <taxon>Vespidae</taxon>
        <taxon>Vespinae</taxon>
        <taxon>Vespula</taxon>
    </lineage>
</organism>
<dbReference type="AlphaFoldDB" id="A0ABD2A9M1"/>
<evidence type="ECO:0000256" key="3">
    <source>
        <dbReference type="ARBA" id="ARBA00010136"/>
    </source>
</evidence>
<evidence type="ECO:0000256" key="17">
    <source>
        <dbReference type="PIRSR" id="PIRSR634016-1"/>
    </source>
</evidence>
<comment type="caution">
    <text evidence="24">The sequence shown here is derived from an EMBL/GenBank/DDBJ whole genome shotgun (WGS) entry which is preliminary data.</text>
</comment>
<dbReference type="PANTHER" id="PTHR11533:SF294">
    <property type="entry name" value="THYROTROPIN-RELEASING HORMONE-DEGRADING ECTOENZYME"/>
    <property type="match status" value="1"/>
</dbReference>
<keyword evidence="4 24" id="KW-0031">Aminopeptidase</keyword>
<dbReference type="EMBL" id="JAUDFV010000153">
    <property type="protein sequence ID" value="KAL2717326.1"/>
    <property type="molecule type" value="Genomic_DNA"/>
</dbReference>
<keyword evidence="10 18" id="KW-0862">Zinc</keyword>
<proteinExistence type="inferred from homology"/>
<evidence type="ECO:0000256" key="16">
    <source>
        <dbReference type="ARBA" id="ARBA00023288"/>
    </source>
</evidence>
<name>A0ABD2A9M1_VESSQ</name>
<keyword evidence="14 21" id="KW-0472">Membrane</keyword>
<dbReference type="GO" id="GO:0098552">
    <property type="term" value="C:side of membrane"/>
    <property type="evidence" value="ECO:0007669"/>
    <property type="project" value="UniProtKB-KW"/>
</dbReference>
<feature type="binding site" evidence="18">
    <location>
        <position position="454"/>
    </location>
    <ligand>
        <name>Zn(2+)</name>
        <dbReference type="ChEBI" id="CHEBI:29105"/>
        <note>catalytic</note>
    </ligand>
</feature>
<evidence type="ECO:0000259" key="23">
    <source>
        <dbReference type="Pfam" id="PF17900"/>
    </source>
</evidence>
<dbReference type="GO" id="GO:0005886">
    <property type="term" value="C:plasma membrane"/>
    <property type="evidence" value="ECO:0007669"/>
    <property type="project" value="UniProtKB-SubCell"/>
</dbReference>
<dbReference type="GO" id="GO:0046872">
    <property type="term" value="F:metal ion binding"/>
    <property type="evidence" value="ECO:0007669"/>
    <property type="project" value="UniProtKB-KW"/>
</dbReference>
<keyword evidence="11" id="KW-0735">Signal-anchor</keyword>
<evidence type="ECO:0000256" key="12">
    <source>
        <dbReference type="ARBA" id="ARBA00022989"/>
    </source>
</evidence>
<evidence type="ECO:0000256" key="19">
    <source>
        <dbReference type="PIRSR" id="PIRSR634016-4"/>
    </source>
</evidence>
<feature type="domain" description="Aminopeptidase N-like N-terminal" evidence="23">
    <location>
        <begin position="155"/>
        <end position="350"/>
    </location>
</feature>
<dbReference type="GO" id="GO:0008237">
    <property type="term" value="F:metallopeptidase activity"/>
    <property type="evidence" value="ECO:0007669"/>
    <property type="project" value="UniProtKB-KW"/>
</dbReference>
<dbReference type="PRINTS" id="PR00756">
    <property type="entry name" value="ALADIPTASE"/>
</dbReference>
<reference evidence="24 25" key="1">
    <citation type="journal article" date="2024" name="Ann. Entomol. Soc. Am.">
        <title>Genomic analyses of the southern and eastern yellowjacket wasps (Hymenoptera: Vespidae) reveal evolutionary signatures of social life.</title>
        <authorList>
            <person name="Catto M.A."/>
            <person name="Caine P.B."/>
            <person name="Orr S.E."/>
            <person name="Hunt B.G."/>
            <person name="Goodisman M.A.D."/>
        </authorList>
    </citation>
    <scope>NUCLEOTIDE SEQUENCE [LARGE SCALE GENOMIC DNA]</scope>
    <source>
        <strain evidence="24">233</strain>
        <tissue evidence="24">Head and thorax</tissue>
    </source>
</reference>
<comment type="similarity">
    <text evidence="3">Belongs to the peptidase M1 family.</text>
</comment>
<dbReference type="Pfam" id="PF17900">
    <property type="entry name" value="Peptidase_M1_N"/>
    <property type="match status" value="1"/>
</dbReference>
<evidence type="ECO:0000256" key="20">
    <source>
        <dbReference type="SAM" id="MobiDB-lite"/>
    </source>
</evidence>
<dbReference type="SUPFAM" id="SSF55486">
    <property type="entry name" value="Metalloproteases ('zincins'), catalytic domain"/>
    <property type="match status" value="1"/>
</dbReference>
<evidence type="ECO:0000256" key="1">
    <source>
        <dbReference type="ARBA" id="ARBA00004606"/>
    </source>
</evidence>
<feature type="region of interest" description="Disordered" evidence="20">
    <location>
        <begin position="1"/>
        <end position="25"/>
    </location>
</feature>
<keyword evidence="7 21" id="KW-0812">Transmembrane</keyword>
<keyword evidence="9" id="KW-0378">Hydrolase</keyword>
<evidence type="ECO:0000256" key="15">
    <source>
        <dbReference type="ARBA" id="ARBA00023180"/>
    </source>
</evidence>
<evidence type="ECO:0000313" key="25">
    <source>
        <dbReference type="Proteomes" id="UP001607302"/>
    </source>
</evidence>
<evidence type="ECO:0000256" key="11">
    <source>
        <dbReference type="ARBA" id="ARBA00022968"/>
    </source>
</evidence>
<evidence type="ECO:0000256" key="10">
    <source>
        <dbReference type="ARBA" id="ARBA00022833"/>
    </source>
</evidence>
<feature type="binding site" evidence="18">
    <location>
        <position position="458"/>
    </location>
    <ligand>
        <name>Zn(2+)</name>
        <dbReference type="ChEBI" id="CHEBI:29105"/>
        <note>catalytic</note>
    </ligand>
</feature>
<evidence type="ECO:0000256" key="8">
    <source>
        <dbReference type="ARBA" id="ARBA00022723"/>
    </source>
</evidence>
<evidence type="ECO:0000256" key="21">
    <source>
        <dbReference type="SAM" id="Phobius"/>
    </source>
</evidence>
<dbReference type="InterPro" id="IPR050344">
    <property type="entry name" value="Peptidase_M1_aminopeptidases"/>
</dbReference>
<keyword evidence="25" id="KW-1185">Reference proteome</keyword>
<evidence type="ECO:0000256" key="18">
    <source>
        <dbReference type="PIRSR" id="PIRSR634016-3"/>
    </source>
</evidence>
<dbReference type="InterPro" id="IPR042097">
    <property type="entry name" value="Aminopeptidase_N-like_N_sf"/>
</dbReference>
<dbReference type="InterPro" id="IPR014782">
    <property type="entry name" value="Peptidase_M1_dom"/>
</dbReference>
<evidence type="ECO:0000256" key="6">
    <source>
        <dbReference type="ARBA" id="ARBA00022670"/>
    </source>
</evidence>
<dbReference type="GO" id="GO:0006508">
    <property type="term" value="P:proteolysis"/>
    <property type="evidence" value="ECO:0007669"/>
    <property type="project" value="UniProtKB-KW"/>
</dbReference>
<dbReference type="Gene3D" id="1.10.390.10">
    <property type="entry name" value="Neutral Protease Domain 2"/>
    <property type="match status" value="1"/>
</dbReference>
<keyword evidence="13" id="KW-0482">Metalloprotease</keyword>
<feature type="binding site" evidence="18">
    <location>
        <position position="477"/>
    </location>
    <ligand>
        <name>Zn(2+)</name>
        <dbReference type="ChEBI" id="CHEBI:29105"/>
        <note>catalytic</note>
    </ligand>
</feature>
<accession>A0ABD2A9M1</accession>
<evidence type="ECO:0000256" key="9">
    <source>
        <dbReference type="ARBA" id="ARBA00022801"/>
    </source>
</evidence>
<evidence type="ECO:0000259" key="22">
    <source>
        <dbReference type="Pfam" id="PF01433"/>
    </source>
</evidence>
<dbReference type="FunFam" id="2.60.40.1730:FF:000012">
    <property type="entry name" value="Aminopeptidase N"/>
    <property type="match status" value="1"/>
</dbReference>
<dbReference type="PANTHER" id="PTHR11533">
    <property type="entry name" value="PROTEASE M1 ZINC METALLOPROTEASE"/>
    <property type="match status" value="1"/>
</dbReference>
<comment type="subcellular location">
    <subcellularLocation>
        <location evidence="2">Cell membrane</location>
        <topology evidence="2">Lipid-anchor</topology>
        <topology evidence="2">GPI-anchor</topology>
    </subcellularLocation>
    <subcellularLocation>
        <location evidence="1">Membrane</location>
        <topology evidence="1">Single-pass type II membrane protein</topology>
    </subcellularLocation>
</comment>
<evidence type="ECO:0000256" key="14">
    <source>
        <dbReference type="ARBA" id="ARBA00023136"/>
    </source>
</evidence>
<feature type="domain" description="Peptidase M1 membrane alanine aminopeptidase" evidence="22">
    <location>
        <begin position="382"/>
        <end position="547"/>
    </location>
</feature>
<dbReference type="InterPro" id="IPR045357">
    <property type="entry name" value="Aminopeptidase_N-like_N"/>
</dbReference>
<dbReference type="GO" id="GO:0004177">
    <property type="term" value="F:aminopeptidase activity"/>
    <property type="evidence" value="ECO:0007669"/>
    <property type="project" value="UniProtKB-KW"/>
</dbReference>
<dbReference type="InterPro" id="IPR034016">
    <property type="entry name" value="M1_APN-typ"/>
</dbReference>
<dbReference type="CDD" id="cd09601">
    <property type="entry name" value="M1_APN-Q_like"/>
    <property type="match status" value="1"/>
</dbReference>
<evidence type="ECO:0000256" key="13">
    <source>
        <dbReference type="ARBA" id="ARBA00023049"/>
    </source>
</evidence>
<sequence length="556" mass="63453">MLGTESDTAMGKQETRMARRGRRKKYEAGLQLPSLAVARGASSRAEVSFASTHDMTQSHEVLAMMDAHTTTFGRTKGCTISRCGAFLLGAFFLISLVVTGLLVYHYAPCLEEKVPQIKPCGTFQDNFGLQTARTLSGNSANKKKIDVRLPKSILPDSYELRLIPFIWEGNFTFNGEVTIVVNVTENTKNVTLHATDMKIDESLTTIQEFSLSNNRTKPITIVEQKNDTERQFHVIRTSDTLKEGKQYVVHLKFVGQLNDYLQGFYRSSYTVGNQTRWIATTQFQATDARRAFPCFDEPAMKAKFQISIGRPRNMTSISNMPRKGQPEPMPGLPTYEWDHYEQSVPMSTYLVAFIVSDFEMLKSESRNFSVWARKEAINQSYYSLDIGPKILEYYEDYFKIKFPLPKMDMVALPDFSAGAMENWGLITYRETAMLYQERVSTSSNLQRVATVVAHELAHQWFGNLVTPSWWSDLWLNEGFASYVEYIGMNAVEPTWKVLEQFVVNDLHSVFGLDALQSSHPISIEVGHPDEISEIFDRISYEKGARRLKYNHRKFQK</sequence>
<comment type="cofactor">
    <cofactor evidence="18">
        <name>Zn(2+)</name>
        <dbReference type="ChEBI" id="CHEBI:29105"/>
    </cofactor>
    <text evidence="18">Binds 1 zinc ion per subunit.</text>
</comment>
<evidence type="ECO:0000256" key="7">
    <source>
        <dbReference type="ARBA" id="ARBA00022692"/>
    </source>
</evidence>
<dbReference type="FunFam" id="1.10.390.10:FF:000001">
    <property type="entry name" value="Aminopeptidase"/>
    <property type="match status" value="1"/>
</dbReference>
<keyword evidence="15" id="KW-0325">Glycoprotein</keyword>
<dbReference type="Gene3D" id="2.60.40.1730">
    <property type="entry name" value="tricorn interacting facor f3 domain"/>
    <property type="match status" value="1"/>
</dbReference>
<dbReference type="InterPro" id="IPR027268">
    <property type="entry name" value="Peptidase_M4/M1_CTD_sf"/>
</dbReference>
<evidence type="ECO:0000256" key="4">
    <source>
        <dbReference type="ARBA" id="ARBA00022438"/>
    </source>
</evidence>
<dbReference type="Pfam" id="PF01433">
    <property type="entry name" value="Peptidase_M1"/>
    <property type="match status" value="1"/>
</dbReference>
<keyword evidence="5" id="KW-0336">GPI-anchor</keyword>
<keyword evidence="8 18" id="KW-0479">Metal-binding</keyword>
<feature type="site" description="Transition state stabilizer" evidence="19">
    <location>
        <position position="540"/>
    </location>
</feature>
<feature type="active site" description="Proton acceptor" evidence="17">
    <location>
        <position position="455"/>
    </location>
</feature>
<protein>
    <submittedName>
        <fullName evidence="24">Aminopeptidase N isoform X2</fullName>
    </submittedName>
</protein>
<keyword evidence="12 21" id="KW-1133">Transmembrane helix</keyword>
<keyword evidence="6" id="KW-0645">Protease</keyword>
<evidence type="ECO:0000256" key="5">
    <source>
        <dbReference type="ARBA" id="ARBA00022622"/>
    </source>
</evidence>
<keyword evidence="16" id="KW-0449">Lipoprotein</keyword>
<dbReference type="Proteomes" id="UP001607302">
    <property type="component" value="Unassembled WGS sequence"/>
</dbReference>
<evidence type="ECO:0000256" key="2">
    <source>
        <dbReference type="ARBA" id="ARBA00004609"/>
    </source>
</evidence>
<dbReference type="SUPFAM" id="SSF63737">
    <property type="entry name" value="Leukotriene A4 hydrolase N-terminal domain"/>
    <property type="match status" value="1"/>
</dbReference>
<evidence type="ECO:0000313" key="24">
    <source>
        <dbReference type="EMBL" id="KAL2717326.1"/>
    </source>
</evidence>
<dbReference type="InterPro" id="IPR001930">
    <property type="entry name" value="Peptidase_M1"/>
</dbReference>